<evidence type="ECO:0000313" key="2">
    <source>
        <dbReference type="EMBL" id="RAO72224.1"/>
    </source>
</evidence>
<gene>
    <name evidence="2" type="ORF">BHQ10_008236</name>
</gene>
<dbReference type="RefSeq" id="XP_040736738.1">
    <property type="nucleotide sequence ID" value="XM_040881019.1"/>
</dbReference>
<comment type="caution">
    <text evidence="2">The sequence shown here is derived from an EMBL/GenBank/DDBJ whole genome shotgun (WGS) entry which is preliminary data.</text>
</comment>
<dbReference type="STRING" id="1196081.A0A364L8S7"/>
<dbReference type="OrthoDB" id="1669814at2759"/>
<name>A0A364L8S7_TALAM</name>
<dbReference type="AlphaFoldDB" id="A0A364L8S7"/>
<keyword evidence="1" id="KW-0812">Transmembrane</keyword>
<keyword evidence="1" id="KW-0472">Membrane</keyword>
<feature type="transmembrane region" description="Helical" evidence="1">
    <location>
        <begin position="319"/>
        <end position="341"/>
    </location>
</feature>
<evidence type="ECO:0000256" key="1">
    <source>
        <dbReference type="SAM" id="Phobius"/>
    </source>
</evidence>
<protein>
    <submittedName>
        <fullName evidence="2">Uncharacterized protein</fullName>
    </submittedName>
</protein>
<feature type="transmembrane region" description="Helical" evidence="1">
    <location>
        <begin position="156"/>
        <end position="176"/>
    </location>
</feature>
<evidence type="ECO:0000313" key="3">
    <source>
        <dbReference type="Proteomes" id="UP000249363"/>
    </source>
</evidence>
<feature type="transmembrane region" description="Helical" evidence="1">
    <location>
        <begin position="6"/>
        <end position="23"/>
    </location>
</feature>
<accession>A0A364L8S7</accession>
<dbReference type="Proteomes" id="UP000249363">
    <property type="component" value="Unassembled WGS sequence"/>
</dbReference>
<dbReference type="EMBL" id="MIKG01000018">
    <property type="protein sequence ID" value="RAO72224.1"/>
    <property type="molecule type" value="Genomic_DNA"/>
</dbReference>
<sequence>MDVRLSLPVFSAIGFYLLWVLMLQNGTLDALDAVTSTGVFPTGRPLSTTYLGIPPIDGAISTLVAFTDALTNGAEGSPRLLMIEVVSTLQSASLWVIIESLRRGSGSLGLVLASFWPLMWNGFGAGVVLPLYYFFEAGKLPPKRNKNDHVSVAHAKALLPTALITLFLPVLVDLAPPLVSREPRPHNIITALFQATGLYAAVVQPLIASQLSGSATPRATTEKAVRRAYFYAGIFSSIGHIYAVSTSLLSEDPAVSFSRTFVPAMSDVVPGTSRTVFEGTLLFLKYDNLIITITSALWQWLSLKPYLNVKSRIDYVSTAFLITLSTLVLGPGGSVSFAHYLRESWIR</sequence>
<proteinExistence type="predicted"/>
<reference evidence="2 3" key="1">
    <citation type="journal article" date="2017" name="Biotechnol. Biofuels">
        <title>Differential beta-glucosidase expression as a function of carbon source availability in Talaromyces amestolkiae: a genomic and proteomic approach.</title>
        <authorList>
            <person name="de Eugenio L.I."/>
            <person name="Mendez-Liter J.A."/>
            <person name="Nieto-Dominguez M."/>
            <person name="Alonso L."/>
            <person name="Gil-Munoz J."/>
            <person name="Barriuso J."/>
            <person name="Prieto A."/>
            <person name="Martinez M.J."/>
        </authorList>
    </citation>
    <scope>NUCLEOTIDE SEQUENCE [LARGE SCALE GENOMIC DNA]</scope>
    <source>
        <strain evidence="2 3">CIB</strain>
    </source>
</reference>
<keyword evidence="3" id="KW-1185">Reference proteome</keyword>
<keyword evidence="1" id="KW-1133">Transmembrane helix</keyword>
<feature type="transmembrane region" description="Helical" evidence="1">
    <location>
        <begin position="228"/>
        <end position="249"/>
    </location>
</feature>
<dbReference type="GeneID" id="63797450"/>
<feature type="transmembrane region" description="Helical" evidence="1">
    <location>
        <begin position="118"/>
        <end position="135"/>
    </location>
</feature>
<organism evidence="2 3">
    <name type="scientific">Talaromyces amestolkiae</name>
    <dbReference type="NCBI Taxonomy" id="1196081"/>
    <lineage>
        <taxon>Eukaryota</taxon>
        <taxon>Fungi</taxon>
        <taxon>Dikarya</taxon>
        <taxon>Ascomycota</taxon>
        <taxon>Pezizomycotina</taxon>
        <taxon>Eurotiomycetes</taxon>
        <taxon>Eurotiomycetidae</taxon>
        <taxon>Eurotiales</taxon>
        <taxon>Trichocomaceae</taxon>
        <taxon>Talaromyces</taxon>
        <taxon>Talaromyces sect. Talaromyces</taxon>
    </lineage>
</organism>
<feature type="transmembrane region" description="Helical" evidence="1">
    <location>
        <begin position="188"/>
        <end position="207"/>
    </location>
</feature>